<dbReference type="PANTHER" id="PTHR47272:SF1">
    <property type="entry name" value="PIGGYBAC TRANSPOSABLE ELEMENT-DERIVED PROTEIN 3-LIKE"/>
    <property type="match status" value="1"/>
</dbReference>
<evidence type="ECO:0000259" key="2">
    <source>
        <dbReference type="Pfam" id="PF13843"/>
    </source>
</evidence>
<protein>
    <submittedName>
        <fullName evidence="3">PiggyBac transposable element-like protein</fullName>
    </submittedName>
</protein>
<sequence>MILQETPAVDDHINPVCPGDVKTLNPPGYREHERQEMTAANDNADPVLFKDFTTLPAQDYHKHEVQDTAVVVVVTNHDDPVRPKDLIASFSSDYHEHESQGTAIAIVNDHADSVRPENFITPHPPDYHECENQETAIAIVNDHADSVRPENFITQLPPDYHEHESRETAEAVVNDHADSVRPENFITPLPPDYHERESQETAAIVVVNDHADPVCTEDLVTLPPPDYHKHEVQDTAIVAVNNHADSVRPEGFISPLPRGYHQQESQETAVVNDHFHLYCYEDISSLLPPDYHEHESQETAVVVNDHVDSVYPEDFITPHPSGHHVHESQETARVNNHTDHDRPGNELTPPPLNHDHEYQETPEVVNDHHSDPVLPTDITPLPLPPDCYEHESQETPIAYEPYVYFSLFFTEDIIDYIVCQVNTQQNSIIINADDFKVFVGALIRMSVYPRPHMYNYWSRLKKYRVKEVVEHIDRHSFVRIKVALPFNDSKPDRRHDEILYIYKKMNEEFLTVPATPLNSVFEIPDKRNAQGRSKLFCRSSTDGFIHDVFMSQGDRVFENHHTQLDDEERDMMYQDKIATVLIKTLEDTENSTVYTYRMKTTNKLIHHLRSRYGCRYIPIEPVPRSSAYYQKSLDGILKYKTPLHKKNYRMDLFGYAIDLCVHNAWILYKRNCISLDVQPMSNKEFRLKISEAYLIKKVNLSSVKRYNRGTSKMKVCYPKLEEQHLPQHVAIVLMCTNCCSRESHWMCEHCGVTLCISEKRNCFREFHKALVYSTST</sequence>
<accession>A0A9C7C586</accession>
<feature type="compositionally biased region" description="Basic and acidic residues" evidence="1">
    <location>
        <begin position="324"/>
        <end position="344"/>
    </location>
</feature>
<dbReference type="PANTHER" id="PTHR47272">
    <property type="entry name" value="DDE_TNP_1_7 DOMAIN-CONTAINING PROTEIN"/>
    <property type="match status" value="1"/>
</dbReference>
<feature type="region of interest" description="Disordered" evidence="1">
    <location>
        <begin position="321"/>
        <end position="347"/>
    </location>
</feature>
<dbReference type="CDD" id="cd19757">
    <property type="entry name" value="Bbox1"/>
    <property type="match status" value="1"/>
</dbReference>
<organism evidence="3">
    <name type="scientific">Penaeus monodon majanivirus B</name>
    <dbReference type="NCBI Taxonomy" id="2984272"/>
    <lineage>
        <taxon>Viruses</taxon>
        <taxon>Viruses incertae sedis</taxon>
        <taxon>Naldaviricetes</taxon>
        <taxon>Nimaviridae</taxon>
    </lineage>
</organism>
<reference evidence="3" key="1">
    <citation type="submission" date="2022-10" db="EMBL/GenBank/DDBJ databases">
        <title>Genome sequences of endogenous nimaviruses in decapod crustaceans.</title>
        <authorList>
            <person name="Kawato S."/>
            <person name="Nozaki R."/>
            <person name="Kondo H."/>
            <person name="Hirono I."/>
        </authorList>
    </citation>
    <scope>NUCLEOTIDE SEQUENCE</scope>
    <source>
        <strain evidence="3">Mikawa2016</strain>
    </source>
</reference>
<dbReference type="InterPro" id="IPR029526">
    <property type="entry name" value="PGBD"/>
</dbReference>
<dbReference type="Pfam" id="PF13843">
    <property type="entry name" value="DDE_Tnp_1_7"/>
    <property type="match status" value="1"/>
</dbReference>
<proteinExistence type="predicted"/>
<evidence type="ECO:0000256" key="1">
    <source>
        <dbReference type="SAM" id="MobiDB-lite"/>
    </source>
</evidence>
<feature type="domain" description="PiggyBac transposable element-derived protein" evidence="2">
    <location>
        <begin position="401"/>
        <end position="512"/>
    </location>
</feature>
<evidence type="ECO:0000313" key="3">
    <source>
        <dbReference type="EMBL" id="BDT61969.1"/>
    </source>
</evidence>
<dbReference type="EMBL" id="LC738871">
    <property type="protein sequence ID" value="BDT61969.1"/>
    <property type="molecule type" value="Genomic_DNA"/>
</dbReference>
<name>A0A9C7C586_9VIRU</name>